<dbReference type="Gene3D" id="1.10.10.60">
    <property type="entry name" value="Homeodomain-like"/>
    <property type="match status" value="2"/>
</dbReference>
<dbReference type="InterPro" id="IPR009057">
    <property type="entry name" value="Homeodomain-like_sf"/>
</dbReference>
<dbReference type="Proteomes" id="UP000518605">
    <property type="component" value="Unassembled WGS sequence"/>
</dbReference>
<dbReference type="GO" id="GO:0003700">
    <property type="term" value="F:DNA-binding transcription factor activity"/>
    <property type="evidence" value="ECO:0007669"/>
    <property type="project" value="InterPro"/>
</dbReference>
<keyword evidence="2" id="KW-0963">Cytoplasm</keyword>
<keyword evidence="6" id="KW-0238">DNA-binding</keyword>
<dbReference type="CDD" id="cd17536">
    <property type="entry name" value="REC_YesN-like"/>
    <property type="match status" value="1"/>
</dbReference>
<evidence type="ECO:0000256" key="7">
    <source>
        <dbReference type="ARBA" id="ARBA00023163"/>
    </source>
</evidence>
<proteinExistence type="predicted"/>
<keyword evidence="5" id="KW-0805">Transcription regulation</keyword>
<accession>A0A7W5CAQ4</accession>
<keyword evidence="7" id="KW-0804">Transcription</keyword>
<dbReference type="PROSITE" id="PS01124">
    <property type="entry name" value="HTH_ARAC_FAMILY_2"/>
    <property type="match status" value="1"/>
</dbReference>
<dbReference type="GO" id="GO:0043565">
    <property type="term" value="F:sequence-specific DNA binding"/>
    <property type="evidence" value="ECO:0007669"/>
    <property type="project" value="InterPro"/>
</dbReference>
<keyword evidence="4" id="KW-0902">Two-component regulatory system</keyword>
<dbReference type="Pfam" id="PF12833">
    <property type="entry name" value="HTH_18"/>
    <property type="match status" value="1"/>
</dbReference>
<evidence type="ECO:0000313" key="11">
    <source>
        <dbReference type="EMBL" id="MBB3154277.1"/>
    </source>
</evidence>
<evidence type="ECO:0000256" key="6">
    <source>
        <dbReference type="ARBA" id="ARBA00023125"/>
    </source>
</evidence>
<dbReference type="InterPro" id="IPR041522">
    <property type="entry name" value="CdaR_GGDEF"/>
</dbReference>
<organism evidence="11 12">
    <name type="scientific">Paenibacillus endophyticus</name>
    <dbReference type="NCBI Taxonomy" id="1294268"/>
    <lineage>
        <taxon>Bacteria</taxon>
        <taxon>Bacillati</taxon>
        <taxon>Bacillota</taxon>
        <taxon>Bacilli</taxon>
        <taxon>Bacillales</taxon>
        <taxon>Paenibacillaceae</taxon>
        <taxon>Paenibacillus</taxon>
    </lineage>
</organism>
<evidence type="ECO:0000256" key="2">
    <source>
        <dbReference type="ARBA" id="ARBA00022490"/>
    </source>
</evidence>
<sequence>MHLHRAILVDDESFTRKGLMKLIDWEACGFQIVGEADNGEDALELIKRIKPELVITDIRMPVIDGLELIRLVSLETMPKPSFIIISGYNDFKYAQQAMRYGVHDFVVKPIDDIEFSAILQTLNGKLKQEKEEQLKKERLQGSELIKALILEEADAASTDEWEARLNLGKKDRLTYVFAELNDNHSWKQAVQTISSARFHELLREELTRLTGAVQPICMHEHRNRIGFLLTSQLLDPFQGDLERFLIKLRTMLDAQYGKTVFLYAGTFVSRLSDLRESYKSAKEALLYKYINEDMRIVVYDQIRSEQLQYIGFEPSLLQLFMEQFEEQKQDSVQATVEQWFRDFREKRYAPEAIKMNLQQCVLAILKTIRSMEGDELTLPTLQPVLNWHDSNLSLGELRRLFAAFIEESQQYVAVLRGEQQKGGIQKIKSYIELHYSENISLKSIAAKFYINPVYLGQLFKKTYSVYFNEFLLQLRVNEAKKLLRQSCSMRIYEIAEKVGFSNADYFVTQFEKIEQMTPTEYRNQLK</sequence>
<dbReference type="PROSITE" id="PS50110">
    <property type="entry name" value="RESPONSE_REGULATORY"/>
    <property type="match status" value="1"/>
</dbReference>
<dbReference type="EMBL" id="JACHXW010000015">
    <property type="protein sequence ID" value="MBB3154277.1"/>
    <property type="molecule type" value="Genomic_DNA"/>
</dbReference>
<dbReference type="RefSeq" id="WP_183567434.1">
    <property type="nucleotide sequence ID" value="NZ_CBCSLB010000016.1"/>
</dbReference>
<keyword evidence="12" id="KW-1185">Reference proteome</keyword>
<dbReference type="Pfam" id="PF00072">
    <property type="entry name" value="Response_reg"/>
    <property type="match status" value="1"/>
</dbReference>
<dbReference type="InterPro" id="IPR018062">
    <property type="entry name" value="HTH_AraC-typ_CS"/>
</dbReference>
<evidence type="ECO:0000259" key="9">
    <source>
        <dbReference type="PROSITE" id="PS01124"/>
    </source>
</evidence>
<dbReference type="SMART" id="SM00342">
    <property type="entry name" value="HTH_ARAC"/>
    <property type="match status" value="1"/>
</dbReference>
<evidence type="ECO:0000256" key="1">
    <source>
        <dbReference type="ARBA" id="ARBA00004496"/>
    </source>
</evidence>
<dbReference type="PANTHER" id="PTHR42713">
    <property type="entry name" value="HISTIDINE KINASE-RELATED"/>
    <property type="match status" value="1"/>
</dbReference>
<reference evidence="11 12" key="1">
    <citation type="submission" date="2020-08" db="EMBL/GenBank/DDBJ databases">
        <title>Genomic Encyclopedia of Type Strains, Phase III (KMG-III): the genomes of soil and plant-associated and newly described type strains.</title>
        <authorList>
            <person name="Whitman W."/>
        </authorList>
    </citation>
    <scope>NUCLEOTIDE SEQUENCE [LARGE SCALE GENOMIC DNA]</scope>
    <source>
        <strain evidence="11 12">CECT 8234</strain>
    </source>
</reference>
<dbReference type="Pfam" id="PF17853">
    <property type="entry name" value="GGDEF_2"/>
    <property type="match status" value="1"/>
</dbReference>
<dbReference type="PROSITE" id="PS00041">
    <property type="entry name" value="HTH_ARAC_FAMILY_1"/>
    <property type="match status" value="1"/>
</dbReference>
<feature type="domain" description="Response regulatory" evidence="10">
    <location>
        <begin position="5"/>
        <end position="123"/>
    </location>
</feature>
<dbReference type="PANTHER" id="PTHR42713:SF3">
    <property type="entry name" value="TRANSCRIPTIONAL REGULATORY PROTEIN HPTR"/>
    <property type="match status" value="1"/>
</dbReference>
<dbReference type="PRINTS" id="PR00032">
    <property type="entry name" value="HTHARAC"/>
</dbReference>
<comment type="subcellular location">
    <subcellularLocation>
        <location evidence="1">Cytoplasm</location>
    </subcellularLocation>
</comment>
<evidence type="ECO:0000313" key="12">
    <source>
        <dbReference type="Proteomes" id="UP000518605"/>
    </source>
</evidence>
<evidence type="ECO:0000256" key="4">
    <source>
        <dbReference type="ARBA" id="ARBA00023012"/>
    </source>
</evidence>
<comment type="caution">
    <text evidence="11">The sequence shown here is derived from an EMBL/GenBank/DDBJ whole genome shotgun (WGS) entry which is preliminary data.</text>
</comment>
<name>A0A7W5CAQ4_9BACL</name>
<dbReference type="InterPro" id="IPR051552">
    <property type="entry name" value="HptR"/>
</dbReference>
<gene>
    <name evidence="11" type="ORF">FHS16_004359</name>
</gene>
<dbReference type="InterPro" id="IPR020449">
    <property type="entry name" value="Tscrpt_reg_AraC-type_HTH"/>
</dbReference>
<dbReference type="AlphaFoldDB" id="A0A7W5CAQ4"/>
<feature type="modified residue" description="4-aspartylphosphate" evidence="8">
    <location>
        <position position="57"/>
    </location>
</feature>
<dbReference type="GO" id="GO:0000160">
    <property type="term" value="P:phosphorelay signal transduction system"/>
    <property type="evidence" value="ECO:0007669"/>
    <property type="project" value="UniProtKB-KW"/>
</dbReference>
<keyword evidence="3 8" id="KW-0597">Phosphoprotein</keyword>
<dbReference type="SMART" id="SM00448">
    <property type="entry name" value="REC"/>
    <property type="match status" value="1"/>
</dbReference>
<dbReference type="InterPro" id="IPR011006">
    <property type="entry name" value="CheY-like_superfamily"/>
</dbReference>
<dbReference type="InterPro" id="IPR001789">
    <property type="entry name" value="Sig_transdc_resp-reg_receiver"/>
</dbReference>
<evidence type="ECO:0000256" key="3">
    <source>
        <dbReference type="ARBA" id="ARBA00022553"/>
    </source>
</evidence>
<feature type="domain" description="HTH araC/xylS-type" evidence="9">
    <location>
        <begin position="425"/>
        <end position="524"/>
    </location>
</feature>
<dbReference type="GO" id="GO:0005737">
    <property type="term" value="C:cytoplasm"/>
    <property type="evidence" value="ECO:0007669"/>
    <property type="project" value="UniProtKB-SubCell"/>
</dbReference>
<dbReference type="InterPro" id="IPR018060">
    <property type="entry name" value="HTH_AraC"/>
</dbReference>
<dbReference type="SUPFAM" id="SSF46689">
    <property type="entry name" value="Homeodomain-like"/>
    <property type="match status" value="2"/>
</dbReference>
<evidence type="ECO:0000256" key="5">
    <source>
        <dbReference type="ARBA" id="ARBA00023015"/>
    </source>
</evidence>
<dbReference type="Gene3D" id="3.40.50.2300">
    <property type="match status" value="1"/>
</dbReference>
<protein>
    <submittedName>
        <fullName evidence="11">Two-component system response regulator YesN</fullName>
    </submittedName>
</protein>
<evidence type="ECO:0000256" key="8">
    <source>
        <dbReference type="PROSITE-ProRule" id="PRU00169"/>
    </source>
</evidence>
<dbReference type="SUPFAM" id="SSF52172">
    <property type="entry name" value="CheY-like"/>
    <property type="match status" value="1"/>
</dbReference>
<evidence type="ECO:0000259" key="10">
    <source>
        <dbReference type="PROSITE" id="PS50110"/>
    </source>
</evidence>